<feature type="domain" description="Transposase IS4-like" evidence="1">
    <location>
        <begin position="169"/>
        <end position="337"/>
    </location>
</feature>
<accession>A0A5J6MCR5</accession>
<dbReference type="EMBL" id="CP042906">
    <property type="protein sequence ID" value="QEX15158.1"/>
    <property type="molecule type" value="Genomic_DNA"/>
</dbReference>
<dbReference type="KEGG" id="htq:FRZ44_29830"/>
<dbReference type="KEGG" id="htq:FRZ44_04380"/>
<evidence type="ECO:0000259" key="1">
    <source>
        <dbReference type="Pfam" id="PF01609"/>
    </source>
</evidence>
<dbReference type="Proteomes" id="UP000326202">
    <property type="component" value="Chromosome"/>
</dbReference>
<evidence type="ECO:0000313" key="4">
    <source>
        <dbReference type="EMBL" id="QEX16290.1"/>
    </source>
</evidence>
<evidence type="ECO:0000313" key="2">
    <source>
        <dbReference type="EMBL" id="QEX15158.1"/>
    </source>
</evidence>
<dbReference type="GO" id="GO:0004803">
    <property type="term" value="F:transposase activity"/>
    <property type="evidence" value="ECO:0007669"/>
    <property type="project" value="InterPro"/>
</dbReference>
<dbReference type="InterPro" id="IPR047768">
    <property type="entry name" value="Tn5p-like"/>
</dbReference>
<dbReference type="OrthoDB" id="29815at2"/>
<dbReference type="PANTHER" id="PTHR37319">
    <property type="entry name" value="TRANSPOSASE"/>
    <property type="match status" value="1"/>
</dbReference>
<evidence type="ECO:0000313" key="5">
    <source>
        <dbReference type="EMBL" id="QEX17680.1"/>
    </source>
</evidence>
<reference evidence="2 6" key="1">
    <citation type="submission" date="2019-08" db="EMBL/GenBank/DDBJ databases">
        <title>Hyperibacter terrae gen. nov., sp. nov. and Hyperibacter viscosus sp. nov., two new members in the family Rhodospirillaceae isolated from the rhizosphere of Hypericum perforatum.</title>
        <authorList>
            <person name="Noviana Z."/>
        </authorList>
    </citation>
    <scope>NUCLEOTIDE SEQUENCE [LARGE SCALE GENOMIC DNA]</scope>
    <source>
        <strain evidence="2 6">R5913</strain>
    </source>
</reference>
<dbReference type="EMBL" id="CP042906">
    <property type="protein sequence ID" value="QEX17680.1"/>
    <property type="molecule type" value="Genomic_DNA"/>
</dbReference>
<evidence type="ECO:0000313" key="6">
    <source>
        <dbReference type="Proteomes" id="UP000326202"/>
    </source>
</evidence>
<name>A0A5J6MCR5_9PROT</name>
<gene>
    <name evidence="2" type="ORF">FRZ44_04380</name>
    <name evidence="3" type="ORF">FRZ44_07060</name>
    <name evidence="4" type="ORF">FRZ44_15830</name>
    <name evidence="5" type="ORF">FRZ44_29830</name>
</gene>
<proteinExistence type="predicted"/>
<dbReference type="InterPro" id="IPR054836">
    <property type="entry name" value="Tn5_transposase"/>
</dbReference>
<dbReference type="PANTHER" id="PTHR37319:SF1">
    <property type="entry name" value="TRANSPOSASE TN5 DIMERISATION DOMAIN-CONTAINING PROTEIN"/>
    <property type="match status" value="1"/>
</dbReference>
<dbReference type="NCBIfam" id="NF033590">
    <property type="entry name" value="transpos_IS4_3"/>
    <property type="match status" value="1"/>
</dbReference>
<protein>
    <submittedName>
        <fullName evidence="2">Transposase</fullName>
    </submittedName>
</protein>
<dbReference type="InterPro" id="IPR014737">
    <property type="entry name" value="Transposase_Tn5-like_C"/>
</dbReference>
<dbReference type="Pfam" id="PF01609">
    <property type="entry name" value="DDE_Tnp_1"/>
    <property type="match status" value="1"/>
</dbReference>
<dbReference type="KEGG" id="htq:FRZ44_07060"/>
<dbReference type="EMBL" id="CP042906">
    <property type="protein sequence ID" value="QEX15423.1"/>
    <property type="molecule type" value="Genomic_DNA"/>
</dbReference>
<dbReference type="InterPro" id="IPR012337">
    <property type="entry name" value="RNaseH-like_sf"/>
</dbReference>
<keyword evidence="6" id="KW-1185">Reference proteome</keyword>
<dbReference type="GO" id="GO:0003677">
    <property type="term" value="F:DNA binding"/>
    <property type="evidence" value="ECO:0007669"/>
    <property type="project" value="InterPro"/>
</dbReference>
<dbReference type="RefSeq" id="WP_151175641.1">
    <property type="nucleotide sequence ID" value="NZ_CP042906.1"/>
</dbReference>
<dbReference type="EMBL" id="CP042906">
    <property type="protein sequence ID" value="QEX16290.1"/>
    <property type="molecule type" value="Genomic_DNA"/>
</dbReference>
<sequence>MSFGDIRVEKRGDWLIERVAATGSLVLRQLGENRAGEMAVHRFLSSPYVSVERIVETLAGRTGERCVGRHVLAVQDTTEINFAGRDKKRRGFGPAGNGTTPGFFIHPVIAVDVESEAVVGLVDAAIWTRADEAAARRRSRASGDKESARWLAGCASAVASLSGAARVTMVADRESDLYPLFASKPEGLDLIVRAAQNRNLAEGSPLFEALGDAACLRVCKVRVAPRGPGDKGRIATVELRAGKVRIARPVNGLVEKLPREIELNLVEAREVEAPAGKTPLLWRLLTTHAVADGAQAEDVVQLYRLRWRIEQTFRALKSDGLALEDSQLVDAERLFNLAAIGLAGAVRTIQLVDARDGGPRPATDVIDEAFAIPLERLSKKLEGKTQRQKNPHPPGSLAFVAWIAARLGGWNCYYKPPGPKTMRYGWNQLAARLEGYALATEGKNP</sequence>
<dbReference type="InterPro" id="IPR002559">
    <property type="entry name" value="Transposase_11"/>
</dbReference>
<dbReference type="GO" id="GO:0006313">
    <property type="term" value="P:DNA transposition"/>
    <property type="evidence" value="ECO:0007669"/>
    <property type="project" value="InterPro"/>
</dbReference>
<dbReference type="Gene3D" id="3.90.350.10">
    <property type="entry name" value="Transposase Inhibitor Protein From Tn5, Chain A, domain 1"/>
    <property type="match status" value="1"/>
</dbReference>
<dbReference type="AlphaFoldDB" id="A0A5J6MCR5"/>
<dbReference type="SUPFAM" id="SSF53098">
    <property type="entry name" value="Ribonuclease H-like"/>
    <property type="match status" value="1"/>
</dbReference>
<dbReference type="Gene3D" id="1.10.740.10">
    <property type="entry name" value="Transferase Inhibitor Protein From Tn5, Chain"/>
    <property type="match status" value="1"/>
</dbReference>
<organism evidence="2 6">
    <name type="scientific">Hypericibacter terrae</name>
    <dbReference type="NCBI Taxonomy" id="2602015"/>
    <lineage>
        <taxon>Bacteria</taxon>
        <taxon>Pseudomonadati</taxon>
        <taxon>Pseudomonadota</taxon>
        <taxon>Alphaproteobacteria</taxon>
        <taxon>Rhodospirillales</taxon>
        <taxon>Dongiaceae</taxon>
        <taxon>Hypericibacter</taxon>
    </lineage>
</organism>
<dbReference type="KEGG" id="htq:FRZ44_15830"/>
<evidence type="ECO:0000313" key="3">
    <source>
        <dbReference type="EMBL" id="QEX15423.1"/>
    </source>
</evidence>